<evidence type="ECO:0000313" key="1">
    <source>
        <dbReference type="EMBL" id="MBE1604597.1"/>
    </source>
</evidence>
<gene>
    <name evidence="1" type="ORF">HEB94_001445</name>
</gene>
<keyword evidence="2" id="KW-1185">Reference proteome</keyword>
<comment type="caution">
    <text evidence="1">The sequence shown here is derived from an EMBL/GenBank/DDBJ whole genome shotgun (WGS) entry which is preliminary data.</text>
</comment>
<dbReference type="EMBL" id="JADBEM010000001">
    <property type="protein sequence ID" value="MBE1604597.1"/>
    <property type="molecule type" value="Genomic_DNA"/>
</dbReference>
<protein>
    <submittedName>
        <fullName evidence="1">Nucleic acid-binding protein</fullName>
    </submittedName>
</protein>
<evidence type="ECO:0000313" key="2">
    <source>
        <dbReference type="Proteomes" id="UP000638648"/>
    </source>
</evidence>
<dbReference type="Pfam" id="PF11848">
    <property type="entry name" value="DUF3368"/>
    <property type="match status" value="1"/>
</dbReference>
<organism evidence="1 2">
    <name type="scientific">Actinopolymorpha pittospori</name>
    <dbReference type="NCBI Taxonomy" id="648752"/>
    <lineage>
        <taxon>Bacteria</taxon>
        <taxon>Bacillati</taxon>
        <taxon>Actinomycetota</taxon>
        <taxon>Actinomycetes</taxon>
        <taxon>Propionibacteriales</taxon>
        <taxon>Actinopolymorphaceae</taxon>
        <taxon>Actinopolymorpha</taxon>
    </lineage>
</organism>
<dbReference type="AlphaFoldDB" id="A0A927MQX8"/>
<accession>A0A927MQX8</accession>
<sequence length="107" mass="11359">MDEIIALGEWLQRVSAGRRDRGEATVFAWAEVHGAIAIVDDKDARMAAQRAGLAAHGTLWVIARAVVAERITCAGAVGFVDAMLSSGARYPFGYGGFVPWAEAQGLL</sequence>
<reference evidence="1" key="1">
    <citation type="submission" date="2020-10" db="EMBL/GenBank/DDBJ databases">
        <title>Sequencing the genomes of 1000 actinobacteria strains.</title>
        <authorList>
            <person name="Klenk H.-P."/>
        </authorList>
    </citation>
    <scope>NUCLEOTIDE SEQUENCE</scope>
    <source>
        <strain evidence="1">DSM 45354</strain>
    </source>
</reference>
<dbReference type="InterPro" id="IPR021799">
    <property type="entry name" value="PIN-like_prokaryotic"/>
</dbReference>
<name>A0A927MQX8_9ACTN</name>
<proteinExistence type="predicted"/>
<dbReference type="Proteomes" id="UP000638648">
    <property type="component" value="Unassembled WGS sequence"/>
</dbReference>
<dbReference type="RefSeq" id="WP_192749103.1">
    <property type="nucleotide sequence ID" value="NZ_JADBEM010000001.1"/>
</dbReference>